<proteinExistence type="predicted"/>
<dbReference type="Proteomes" id="UP001153332">
    <property type="component" value="Unassembled WGS sequence"/>
</dbReference>
<organism evidence="1 2">
    <name type="scientific">Lasiodiplodia mahajangana</name>
    <dbReference type="NCBI Taxonomy" id="1108764"/>
    <lineage>
        <taxon>Eukaryota</taxon>
        <taxon>Fungi</taxon>
        <taxon>Dikarya</taxon>
        <taxon>Ascomycota</taxon>
        <taxon>Pezizomycotina</taxon>
        <taxon>Dothideomycetes</taxon>
        <taxon>Dothideomycetes incertae sedis</taxon>
        <taxon>Botryosphaeriales</taxon>
        <taxon>Botryosphaeriaceae</taxon>
        <taxon>Lasiodiplodia</taxon>
    </lineage>
</organism>
<evidence type="ECO:0000313" key="1">
    <source>
        <dbReference type="EMBL" id="KAJ8128747.1"/>
    </source>
</evidence>
<comment type="caution">
    <text evidence="1">The sequence shown here is derived from an EMBL/GenBank/DDBJ whole genome shotgun (WGS) entry which is preliminary data.</text>
</comment>
<evidence type="ECO:0000313" key="2">
    <source>
        <dbReference type="Proteomes" id="UP001153332"/>
    </source>
</evidence>
<reference evidence="1" key="1">
    <citation type="submission" date="2022-12" db="EMBL/GenBank/DDBJ databases">
        <title>Genome Sequence of Lasiodiplodia mahajangana.</title>
        <authorList>
            <person name="Buettner E."/>
        </authorList>
    </citation>
    <scope>NUCLEOTIDE SEQUENCE</scope>
    <source>
        <strain evidence="1">VT137</strain>
    </source>
</reference>
<accession>A0ACC2JN36</accession>
<dbReference type="EMBL" id="JAPUUL010000972">
    <property type="protein sequence ID" value="KAJ8128747.1"/>
    <property type="molecule type" value="Genomic_DNA"/>
</dbReference>
<keyword evidence="2" id="KW-1185">Reference proteome</keyword>
<protein>
    <submittedName>
        <fullName evidence="1">Uncharacterized protein</fullName>
    </submittedName>
</protein>
<gene>
    <name evidence="1" type="ORF">O1611_g4887</name>
</gene>
<name>A0ACC2JN36_9PEZI</name>
<sequence>MSQPQRAAAHPKSVLRGHLTQVHAVTFIRQNERLATGDADGFVVLWDLTIMRPRAVWRAHNAAILGISGWGDDKIITEGRDNRLVAWKITSTDEENLSTDLPLDESAPERPQPWILHILEINTMNFCSFAQCSTRQDTDLAISDEILVAVPNTLTTEAVDIFHLPSQIRQSTVHLGSKAEMKGMVMALSLFWRDESLFLLAGYENGLAVVARRRHSGAWDVLYKYKAHSQPILSLDFAPDKQYFLTSGADAILAKHPIPNANPTTPPVPVKRAEKPETESTNMGEARQQPTGTGTLVPSAGLTFTSSPPPPSNTETPPHSRPKKVTDVEASPSKIFDTKHSGQQGLQIRSDGRIFATAGWDSKVRVYSAKTMAELAVLKWHDVGCYAAAFSVINGGQKDVIDESNTEPQRDTGQGQTNAAGGSTTTGEKGVATTVTTIGKLGELSVKDRRIRMAKDAHWLAAGSKDGKISLWDIY</sequence>